<keyword evidence="6 8" id="KW-0067">ATP-binding</keyword>
<keyword evidence="2 8" id="KW-0963">Cytoplasm</keyword>
<evidence type="ECO:0000256" key="6">
    <source>
        <dbReference type="ARBA" id="ARBA00022840"/>
    </source>
</evidence>
<dbReference type="GO" id="GO:0006400">
    <property type="term" value="P:tRNA modification"/>
    <property type="evidence" value="ECO:0007669"/>
    <property type="project" value="UniProtKB-UniRule"/>
</dbReference>
<dbReference type="Proteomes" id="UP000198945">
    <property type="component" value="Unassembled WGS sequence"/>
</dbReference>
<dbReference type="HAMAP" id="MF_01161">
    <property type="entry name" value="tRNA_Ile_lys_synt"/>
    <property type="match status" value="1"/>
</dbReference>
<feature type="binding site" evidence="8">
    <location>
        <begin position="27"/>
        <end position="32"/>
    </location>
    <ligand>
        <name>ATP</name>
        <dbReference type="ChEBI" id="CHEBI:30616"/>
    </ligand>
</feature>
<dbReference type="InterPro" id="IPR020825">
    <property type="entry name" value="Phe-tRNA_synthase-like_B3/B4"/>
</dbReference>
<evidence type="ECO:0000313" key="14">
    <source>
        <dbReference type="Proteomes" id="UP000247389"/>
    </source>
</evidence>
<dbReference type="Pfam" id="PF11734">
    <property type="entry name" value="TilS_C"/>
    <property type="match status" value="1"/>
</dbReference>
<gene>
    <name evidence="8" type="primary">tilS</name>
    <name evidence="10" type="ORF">C8C78_13015</name>
    <name evidence="11" type="ORF">SAMN04488597_12930</name>
    <name evidence="12" type="ORF">SAMN04515654_1354</name>
</gene>
<dbReference type="EC" id="6.3.4.19" evidence="8"/>
<dbReference type="PANTHER" id="PTHR43033:SF1">
    <property type="entry name" value="TRNA(ILE)-LYSIDINE SYNTHASE-RELATED"/>
    <property type="match status" value="1"/>
</dbReference>
<dbReference type="Pfam" id="PF01171">
    <property type="entry name" value="ATP_bind_3"/>
    <property type="match status" value="1"/>
</dbReference>
<comment type="subcellular location">
    <subcellularLocation>
        <location evidence="1 8">Cytoplasm</location>
    </subcellularLocation>
</comment>
<evidence type="ECO:0000259" key="9">
    <source>
        <dbReference type="SMART" id="SM00977"/>
    </source>
</evidence>
<name>A0A1G6SED2_9FIRM</name>
<dbReference type="GO" id="GO:0032267">
    <property type="term" value="F:tRNA(Ile)-lysidine synthase activity"/>
    <property type="evidence" value="ECO:0007669"/>
    <property type="project" value="UniProtKB-EC"/>
</dbReference>
<evidence type="ECO:0000313" key="11">
    <source>
        <dbReference type="EMBL" id="SDD15290.1"/>
    </source>
</evidence>
<dbReference type="NCBIfam" id="TIGR02432">
    <property type="entry name" value="lysidine_TilS_N"/>
    <property type="match status" value="1"/>
</dbReference>
<dbReference type="Proteomes" id="UP000324896">
    <property type="component" value="Unassembled WGS sequence"/>
</dbReference>
<dbReference type="InterPro" id="IPR014729">
    <property type="entry name" value="Rossmann-like_a/b/a_fold"/>
</dbReference>
<dbReference type="EMBL" id="FMYT01000029">
    <property type="protein sequence ID" value="SDD15290.1"/>
    <property type="molecule type" value="Genomic_DNA"/>
</dbReference>
<comment type="domain">
    <text evidence="8">The N-terminal region contains the highly conserved SGGXDS motif, predicted to be a P-loop motif involved in ATP binding.</text>
</comment>
<dbReference type="Gene3D" id="3.50.40.10">
    <property type="entry name" value="Phenylalanyl-trna Synthetase, Chain B, domain 3"/>
    <property type="match status" value="1"/>
</dbReference>
<dbReference type="InterPro" id="IPR012094">
    <property type="entry name" value="tRNA_Ile_lys_synt"/>
</dbReference>
<evidence type="ECO:0000313" key="15">
    <source>
        <dbReference type="Proteomes" id="UP000324896"/>
    </source>
</evidence>
<accession>A0A1G6SED2</accession>
<sequence>MMKSRFKDFINKNNLLDNCKSLLLGVSGGPDSLAMLDLFCNLSKELNIEIAAAHLDHNFRKESAAEADFVEKFVEKKGIKLFRKSENLPVIIKKKNISAEAAARKIRFDFFRNIIEKYNYDGLALAHHRDDQAETILLNLFRGTGLKGLSGIQAKVVIQKLNVIHPMLSFSKKEILNYCQKHKLEPCFDSSNEQSIYSRNIIRNEIFPVVENKINDKAREVISRNSKIIAAEDEFLEKLTIQKYEEIFKEKNDDRIIIDFDKLKKINQVLQRRLYRLIYNKLNDNLDDLYFDHILEIEKLISNQQTGRGIDIASGIRVEISYSDLIFFKKNNRQTNTVFQPKEIEIEETIKINEIYSIYSNILRKKEFSFNENPRQAAFDFDKLKSPLKIRSRNPGDMLVPLGMSGHKKVKDILIDEKVPKNLRKNVPIITEADDNIIWLAPYRISDDYKITEKTNKVLILKLKYN</sequence>
<reference evidence="11 15" key="2">
    <citation type="submission" date="2016-10" db="EMBL/GenBank/DDBJ databases">
        <authorList>
            <person name="Varghese N."/>
            <person name="Submissions S."/>
        </authorList>
    </citation>
    <scope>NUCLEOTIDE SEQUENCE [LARGE SCALE GENOMIC DNA]</scope>
    <source>
        <strain evidence="11 15">WG10</strain>
    </source>
</reference>
<evidence type="ECO:0000256" key="1">
    <source>
        <dbReference type="ARBA" id="ARBA00004496"/>
    </source>
</evidence>
<dbReference type="Gene3D" id="1.20.59.20">
    <property type="match status" value="1"/>
</dbReference>
<dbReference type="PANTHER" id="PTHR43033">
    <property type="entry name" value="TRNA(ILE)-LYSIDINE SYNTHASE-RELATED"/>
    <property type="match status" value="1"/>
</dbReference>
<evidence type="ECO:0000256" key="7">
    <source>
        <dbReference type="ARBA" id="ARBA00048539"/>
    </source>
</evidence>
<keyword evidence="4 8" id="KW-0819">tRNA processing</keyword>
<dbReference type="SUPFAM" id="SSF56037">
    <property type="entry name" value="PheT/TilS domain"/>
    <property type="match status" value="1"/>
</dbReference>
<dbReference type="Proteomes" id="UP000247389">
    <property type="component" value="Unassembled WGS sequence"/>
</dbReference>
<evidence type="ECO:0000313" key="10">
    <source>
        <dbReference type="EMBL" id="PXV62727.1"/>
    </source>
</evidence>
<dbReference type="SMART" id="SM00977">
    <property type="entry name" value="TilS_C"/>
    <property type="match status" value="1"/>
</dbReference>
<dbReference type="CDD" id="cd01992">
    <property type="entry name" value="TilS_N"/>
    <property type="match status" value="1"/>
</dbReference>
<comment type="similarity">
    <text evidence="8">Belongs to the tRNA(Ile)-lysidine synthase family.</text>
</comment>
<dbReference type="Gene3D" id="3.40.50.620">
    <property type="entry name" value="HUPs"/>
    <property type="match status" value="1"/>
</dbReference>
<evidence type="ECO:0000256" key="2">
    <source>
        <dbReference type="ARBA" id="ARBA00022490"/>
    </source>
</evidence>
<evidence type="ECO:0000313" key="13">
    <source>
        <dbReference type="Proteomes" id="UP000198945"/>
    </source>
</evidence>
<dbReference type="GO" id="GO:0005737">
    <property type="term" value="C:cytoplasm"/>
    <property type="evidence" value="ECO:0007669"/>
    <property type="project" value="UniProtKB-SubCell"/>
</dbReference>
<comment type="catalytic activity">
    <reaction evidence="7 8">
        <text>cytidine(34) in tRNA(Ile2) + L-lysine + ATP = lysidine(34) in tRNA(Ile2) + AMP + diphosphate + H(+)</text>
        <dbReference type="Rhea" id="RHEA:43744"/>
        <dbReference type="Rhea" id="RHEA-COMP:10625"/>
        <dbReference type="Rhea" id="RHEA-COMP:10670"/>
        <dbReference type="ChEBI" id="CHEBI:15378"/>
        <dbReference type="ChEBI" id="CHEBI:30616"/>
        <dbReference type="ChEBI" id="CHEBI:32551"/>
        <dbReference type="ChEBI" id="CHEBI:33019"/>
        <dbReference type="ChEBI" id="CHEBI:82748"/>
        <dbReference type="ChEBI" id="CHEBI:83665"/>
        <dbReference type="ChEBI" id="CHEBI:456215"/>
        <dbReference type="EC" id="6.3.4.19"/>
    </reaction>
</comment>
<reference evidence="12 13" key="1">
    <citation type="submission" date="2016-10" db="EMBL/GenBank/DDBJ databases">
        <authorList>
            <person name="de Groot N.N."/>
        </authorList>
    </citation>
    <scope>NUCLEOTIDE SEQUENCE [LARGE SCALE GENOMIC DNA]</scope>
    <source>
        <strain evidence="12 13">WG7</strain>
    </source>
</reference>
<feature type="domain" description="Lysidine-tRNA(Ile) synthetase C-terminal" evidence="9">
    <location>
        <begin position="388"/>
        <end position="461"/>
    </location>
</feature>
<keyword evidence="5 8" id="KW-0547">Nucleotide-binding</keyword>
<keyword evidence="3 8" id="KW-0436">Ligase</keyword>
<evidence type="ECO:0000256" key="5">
    <source>
        <dbReference type="ARBA" id="ARBA00022741"/>
    </source>
</evidence>
<dbReference type="AlphaFoldDB" id="A0A1G6SED2"/>
<dbReference type="InterPro" id="IPR011063">
    <property type="entry name" value="TilS/TtcA_N"/>
</dbReference>
<organism evidence="11 15">
    <name type="scientific">Halanaerobium congolense</name>
    <dbReference type="NCBI Taxonomy" id="54121"/>
    <lineage>
        <taxon>Bacteria</taxon>
        <taxon>Bacillati</taxon>
        <taxon>Bacillota</taxon>
        <taxon>Clostridia</taxon>
        <taxon>Halanaerobiales</taxon>
        <taxon>Halanaerobiaceae</taxon>
        <taxon>Halanaerobium</taxon>
    </lineage>
</organism>
<evidence type="ECO:0000256" key="3">
    <source>
        <dbReference type="ARBA" id="ARBA00022598"/>
    </source>
</evidence>
<protein>
    <recommendedName>
        <fullName evidence="8">tRNA(Ile)-lysidine synthase</fullName>
        <ecNumber evidence="8">6.3.4.19</ecNumber>
    </recommendedName>
    <alternativeName>
        <fullName evidence="8">tRNA(Ile)-2-lysyl-cytidine synthase</fullName>
    </alternativeName>
    <alternativeName>
        <fullName evidence="8">tRNA(Ile)-lysidine synthetase</fullName>
    </alternativeName>
</protein>
<evidence type="ECO:0000256" key="8">
    <source>
        <dbReference type="HAMAP-Rule" id="MF_01161"/>
    </source>
</evidence>
<proteinExistence type="inferred from homology"/>
<dbReference type="NCBIfam" id="TIGR02433">
    <property type="entry name" value="lysidine_TilS_C"/>
    <property type="match status" value="1"/>
</dbReference>
<dbReference type="SUPFAM" id="SSF82829">
    <property type="entry name" value="MesJ substrate recognition domain-like"/>
    <property type="match status" value="1"/>
</dbReference>
<dbReference type="EMBL" id="QICM01000030">
    <property type="protein sequence ID" value="PXV62727.1"/>
    <property type="molecule type" value="Genomic_DNA"/>
</dbReference>
<reference evidence="10 14" key="3">
    <citation type="submission" date="2018-04" db="EMBL/GenBank/DDBJ databases">
        <title>Subsurface microbial communities from deep shales in Ohio and West Virginia, USA.</title>
        <authorList>
            <person name="Wrighton K."/>
        </authorList>
    </citation>
    <scope>NUCLEOTIDE SEQUENCE [LARGE SCALE GENOMIC DNA]</scope>
    <source>
        <strain evidence="10 14">MSL28</strain>
    </source>
</reference>
<dbReference type="EMBL" id="FNEH01000035">
    <property type="protein sequence ID" value="SDJ21254.1"/>
    <property type="molecule type" value="Genomic_DNA"/>
</dbReference>
<dbReference type="InterPro" id="IPR012796">
    <property type="entry name" value="Lysidine-tRNA-synth_C"/>
</dbReference>
<dbReference type="SUPFAM" id="SSF52402">
    <property type="entry name" value="Adenine nucleotide alpha hydrolases-like"/>
    <property type="match status" value="1"/>
</dbReference>
<dbReference type="GO" id="GO:0005524">
    <property type="term" value="F:ATP binding"/>
    <property type="evidence" value="ECO:0007669"/>
    <property type="project" value="UniProtKB-UniRule"/>
</dbReference>
<dbReference type="InterPro" id="IPR012795">
    <property type="entry name" value="tRNA_Ile_lys_synt_N"/>
</dbReference>
<comment type="function">
    <text evidence="8">Ligates lysine onto the cytidine present at position 34 of the AUA codon-specific tRNA(Ile) that contains the anticodon CAU, in an ATP-dependent manner. Cytidine is converted to lysidine, thus changing the amino acid specificity of the tRNA from methionine to isoleucine.</text>
</comment>
<evidence type="ECO:0000256" key="4">
    <source>
        <dbReference type="ARBA" id="ARBA00022694"/>
    </source>
</evidence>
<evidence type="ECO:0000313" key="12">
    <source>
        <dbReference type="EMBL" id="SDJ21254.1"/>
    </source>
</evidence>